<accession>A0AAV3QGQ1</accession>
<dbReference type="Pfam" id="PF02902">
    <property type="entry name" value="Peptidase_C48"/>
    <property type="match status" value="1"/>
</dbReference>
<dbReference type="GO" id="GO:0016926">
    <property type="term" value="P:protein desumoylation"/>
    <property type="evidence" value="ECO:0007669"/>
    <property type="project" value="TreeGrafter"/>
</dbReference>
<keyword evidence="7" id="KW-1185">Reference proteome</keyword>
<evidence type="ECO:0000313" key="6">
    <source>
        <dbReference type="EMBL" id="GAA0161825.1"/>
    </source>
</evidence>
<feature type="domain" description="Ubiquitin-like protease family profile" evidence="5">
    <location>
        <begin position="20"/>
        <end position="109"/>
    </location>
</feature>
<dbReference type="PANTHER" id="PTHR12606:SF1">
    <property type="entry name" value="UBIQUITIN-LIKE-SPECIFIC PROTEASE 1A"/>
    <property type="match status" value="1"/>
</dbReference>
<protein>
    <recommendedName>
        <fullName evidence="5">Ubiquitin-like protease family profile domain-containing protein</fullName>
    </recommendedName>
</protein>
<keyword evidence="4" id="KW-0788">Thiol protease</keyword>
<reference evidence="6 7" key="1">
    <citation type="submission" date="2024-01" db="EMBL/GenBank/DDBJ databases">
        <title>The complete chloroplast genome sequence of Lithospermum erythrorhizon: insights into the phylogenetic relationship among Boraginaceae species and the maternal lineages of purple gromwells.</title>
        <authorList>
            <person name="Okada T."/>
            <person name="Watanabe K."/>
        </authorList>
    </citation>
    <scope>NUCLEOTIDE SEQUENCE [LARGE SCALE GENOMIC DNA]</scope>
</reference>
<comment type="caution">
    <text evidence="6">The sequence shown here is derived from an EMBL/GenBank/DDBJ whole genome shotgun (WGS) entry which is preliminary data.</text>
</comment>
<organism evidence="6 7">
    <name type="scientific">Lithospermum erythrorhizon</name>
    <name type="common">Purple gromwell</name>
    <name type="synonym">Lithospermum officinale var. erythrorhizon</name>
    <dbReference type="NCBI Taxonomy" id="34254"/>
    <lineage>
        <taxon>Eukaryota</taxon>
        <taxon>Viridiplantae</taxon>
        <taxon>Streptophyta</taxon>
        <taxon>Embryophyta</taxon>
        <taxon>Tracheophyta</taxon>
        <taxon>Spermatophyta</taxon>
        <taxon>Magnoliopsida</taxon>
        <taxon>eudicotyledons</taxon>
        <taxon>Gunneridae</taxon>
        <taxon>Pentapetalae</taxon>
        <taxon>asterids</taxon>
        <taxon>lamiids</taxon>
        <taxon>Boraginales</taxon>
        <taxon>Boraginaceae</taxon>
        <taxon>Boraginoideae</taxon>
        <taxon>Lithospermeae</taxon>
        <taxon>Lithospermum</taxon>
    </lineage>
</organism>
<gene>
    <name evidence="6" type="ORF">LIER_43580</name>
</gene>
<evidence type="ECO:0000256" key="3">
    <source>
        <dbReference type="ARBA" id="ARBA00022801"/>
    </source>
</evidence>
<dbReference type="InterPro" id="IPR038765">
    <property type="entry name" value="Papain-like_cys_pep_sf"/>
</dbReference>
<dbReference type="GO" id="GO:0005634">
    <property type="term" value="C:nucleus"/>
    <property type="evidence" value="ECO:0007669"/>
    <property type="project" value="TreeGrafter"/>
</dbReference>
<dbReference type="AlphaFoldDB" id="A0AAV3QGQ1"/>
<evidence type="ECO:0000259" key="5">
    <source>
        <dbReference type="Pfam" id="PF02902"/>
    </source>
</evidence>
<keyword evidence="2" id="KW-0645">Protease</keyword>
<evidence type="ECO:0000256" key="4">
    <source>
        <dbReference type="ARBA" id="ARBA00022807"/>
    </source>
</evidence>
<evidence type="ECO:0000256" key="2">
    <source>
        <dbReference type="ARBA" id="ARBA00022670"/>
    </source>
</evidence>
<dbReference type="GO" id="GO:0006508">
    <property type="term" value="P:proteolysis"/>
    <property type="evidence" value="ECO:0007669"/>
    <property type="project" value="UniProtKB-KW"/>
</dbReference>
<comment type="similarity">
    <text evidence="1">Belongs to the peptidase C48 family.</text>
</comment>
<dbReference type="EMBL" id="BAABME010036513">
    <property type="protein sequence ID" value="GAA0161825.1"/>
    <property type="molecule type" value="Genomic_DNA"/>
</dbReference>
<evidence type="ECO:0000313" key="7">
    <source>
        <dbReference type="Proteomes" id="UP001454036"/>
    </source>
</evidence>
<name>A0AAV3QGQ1_LITER</name>
<dbReference type="Gene3D" id="3.40.395.10">
    <property type="entry name" value="Adenoviral Proteinase, Chain A"/>
    <property type="match status" value="1"/>
</dbReference>
<proteinExistence type="inferred from homology"/>
<dbReference type="PANTHER" id="PTHR12606">
    <property type="entry name" value="SENTRIN/SUMO-SPECIFIC PROTEASE"/>
    <property type="match status" value="1"/>
</dbReference>
<dbReference type="InterPro" id="IPR003653">
    <property type="entry name" value="Peptidase_C48_C"/>
</dbReference>
<dbReference type="SUPFAM" id="SSF54001">
    <property type="entry name" value="Cysteine proteinases"/>
    <property type="match status" value="1"/>
</dbReference>
<dbReference type="GO" id="GO:0016929">
    <property type="term" value="F:deSUMOylase activity"/>
    <property type="evidence" value="ECO:0007669"/>
    <property type="project" value="TreeGrafter"/>
</dbReference>
<evidence type="ECO:0000256" key="1">
    <source>
        <dbReference type="ARBA" id="ARBA00005234"/>
    </source>
</evidence>
<dbReference type="Proteomes" id="UP001454036">
    <property type="component" value="Unassembled WGS sequence"/>
</dbReference>
<sequence length="175" mass="20324">MNVSQLGQRGKCRRFSLMIPDTVHFLVFVVNLKEEKCEYLNSLEEVQLVKPVEEAANYVARSLLGFLKCRGGKINKLADWNNIWEIPPVPQQPNRTNSCGWFVMKYIEKWDGQGKEMMTFKSWNNLIIPKNEMIAYGRRKITVGILKSPYNDLAKSLKKDVKGDKMKKVEKKKKI</sequence>
<keyword evidence="3" id="KW-0378">Hydrolase</keyword>